<evidence type="ECO:0000256" key="4">
    <source>
        <dbReference type="HAMAP-Rule" id="MF_00434"/>
    </source>
</evidence>
<keyword evidence="3 4" id="KW-0456">Lyase</keyword>
<dbReference type="InterPro" id="IPR036428">
    <property type="entry name" value="PCD_sf"/>
</dbReference>
<dbReference type="GO" id="GO:0006729">
    <property type="term" value="P:tetrahydrobiopterin biosynthetic process"/>
    <property type="evidence" value="ECO:0007669"/>
    <property type="project" value="InterPro"/>
</dbReference>
<dbReference type="EC" id="4.2.1.96" evidence="4"/>
<name>A0A839RZZ4_9PSEU</name>
<dbReference type="Gene3D" id="3.30.1360.20">
    <property type="entry name" value="Transcriptional coactivator/pterin dehydratase"/>
    <property type="match status" value="1"/>
</dbReference>
<dbReference type="SUPFAM" id="SSF55248">
    <property type="entry name" value="PCD-like"/>
    <property type="match status" value="1"/>
</dbReference>
<accession>A0A839RZZ4</accession>
<reference evidence="5 6" key="1">
    <citation type="submission" date="2020-08" db="EMBL/GenBank/DDBJ databases">
        <title>Genomic Encyclopedia of Type Strains, Phase III (KMG-III): the genomes of soil and plant-associated and newly described type strains.</title>
        <authorList>
            <person name="Whitman W."/>
        </authorList>
    </citation>
    <scope>NUCLEOTIDE SEQUENCE [LARGE SCALE GENOMIC DNA]</scope>
    <source>
        <strain evidence="5 6">CECT 8577</strain>
    </source>
</reference>
<dbReference type="HAMAP" id="MF_00434">
    <property type="entry name" value="Pterin_4_alpha"/>
    <property type="match status" value="1"/>
</dbReference>
<dbReference type="InterPro" id="IPR001533">
    <property type="entry name" value="Pterin_deHydtase"/>
</dbReference>
<dbReference type="Pfam" id="PF01329">
    <property type="entry name" value="Pterin_4a"/>
    <property type="match status" value="1"/>
</dbReference>
<dbReference type="Proteomes" id="UP000550714">
    <property type="component" value="Unassembled WGS sequence"/>
</dbReference>
<gene>
    <name evidence="5" type="ORF">FHS23_001658</name>
</gene>
<dbReference type="PANTHER" id="PTHR12599">
    <property type="entry name" value="PTERIN-4-ALPHA-CARBINOLAMINE DEHYDRATASE"/>
    <property type="match status" value="1"/>
</dbReference>
<organism evidence="5 6">
    <name type="scientific">Prauserella isguenensis</name>
    <dbReference type="NCBI Taxonomy" id="1470180"/>
    <lineage>
        <taxon>Bacteria</taxon>
        <taxon>Bacillati</taxon>
        <taxon>Actinomycetota</taxon>
        <taxon>Actinomycetes</taxon>
        <taxon>Pseudonocardiales</taxon>
        <taxon>Pseudonocardiaceae</taxon>
        <taxon>Prauserella</taxon>
    </lineage>
</organism>
<dbReference type="AlphaFoldDB" id="A0A839RZZ4"/>
<protein>
    <recommendedName>
        <fullName evidence="4">Putative pterin-4-alpha-carbinolamine dehydratase</fullName>
        <shortName evidence="4">PHS</shortName>
        <ecNumber evidence="4">4.2.1.96</ecNumber>
    </recommendedName>
    <alternativeName>
        <fullName evidence="4">4-alpha-hydroxy-tetrahydropterin dehydratase</fullName>
    </alternativeName>
    <alternativeName>
        <fullName evidence="4">Pterin carbinolamine dehydratase</fullName>
        <shortName evidence="4">PCD</shortName>
    </alternativeName>
</protein>
<dbReference type="NCBIfam" id="NF002017">
    <property type="entry name" value="PRK00823.1-2"/>
    <property type="match status" value="1"/>
</dbReference>
<evidence type="ECO:0000256" key="2">
    <source>
        <dbReference type="ARBA" id="ARBA00006472"/>
    </source>
</evidence>
<comment type="catalytic activity">
    <reaction evidence="1 4">
        <text>(4aS,6R)-4a-hydroxy-L-erythro-5,6,7,8-tetrahydrobiopterin = (6R)-L-erythro-6,7-dihydrobiopterin + H2O</text>
        <dbReference type="Rhea" id="RHEA:11920"/>
        <dbReference type="ChEBI" id="CHEBI:15377"/>
        <dbReference type="ChEBI" id="CHEBI:15642"/>
        <dbReference type="ChEBI" id="CHEBI:43120"/>
        <dbReference type="EC" id="4.2.1.96"/>
    </reaction>
</comment>
<proteinExistence type="inferred from homology"/>
<dbReference type="CDD" id="cd00488">
    <property type="entry name" value="PCD_DCoH"/>
    <property type="match status" value="1"/>
</dbReference>
<evidence type="ECO:0000256" key="1">
    <source>
        <dbReference type="ARBA" id="ARBA00001554"/>
    </source>
</evidence>
<dbReference type="EMBL" id="JACHWU010000001">
    <property type="protein sequence ID" value="MBB3050663.1"/>
    <property type="molecule type" value="Genomic_DNA"/>
</dbReference>
<keyword evidence="6" id="KW-1185">Reference proteome</keyword>
<sequence length="100" mass="11012">MTELLSDDRIQAALEHLPEWHRDGGAILREAKLPSFPRAIEVVNRVAELAESADHHPDIDIRWRTLRFSLSTHSAGGLTEKDVSLATEIDGAVDAVMDAS</sequence>
<evidence type="ECO:0000313" key="5">
    <source>
        <dbReference type="EMBL" id="MBB3050663.1"/>
    </source>
</evidence>
<dbReference type="GO" id="GO:0008124">
    <property type="term" value="F:4-alpha-hydroxytetrahydrobiopterin dehydratase activity"/>
    <property type="evidence" value="ECO:0007669"/>
    <property type="project" value="UniProtKB-UniRule"/>
</dbReference>
<dbReference type="PANTHER" id="PTHR12599:SF0">
    <property type="entry name" value="PTERIN-4-ALPHA-CARBINOLAMINE DEHYDRATASE"/>
    <property type="match status" value="1"/>
</dbReference>
<comment type="caution">
    <text evidence="5">The sequence shown here is derived from an EMBL/GenBank/DDBJ whole genome shotgun (WGS) entry which is preliminary data.</text>
</comment>
<dbReference type="RefSeq" id="WP_183650313.1">
    <property type="nucleotide sequence ID" value="NZ_JACHWU010000001.1"/>
</dbReference>
<evidence type="ECO:0000313" key="6">
    <source>
        <dbReference type="Proteomes" id="UP000550714"/>
    </source>
</evidence>
<comment type="similarity">
    <text evidence="2 4">Belongs to the pterin-4-alpha-carbinolamine dehydratase family.</text>
</comment>
<evidence type="ECO:0000256" key="3">
    <source>
        <dbReference type="ARBA" id="ARBA00023239"/>
    </source>
</evidence>